<comment type="similarity">
    <text evidence="2 9">Belongs to the NAPRTase family.</text>
</comment>
<evidence type="ECO:0000256" key="7">
    <source>
        <dbReference type="ARBA" id="ARBA00022679"/>
    </source>
</evidence>
<proteinExistence type="inferred from homology"/>
<dbReference type="Gene3D" id="3.20.20.70">
    <property type="entry name" value="Aldolase class I"/>
    <property type="match status" value="1"/>
</dbReference>
<dbReference type="InterPro" id="IPR041619">
    <property type="entry name" value="NAPRTase_C"/>
</dbReference>
<dbReference type="STRING" id="571298.SAMN04488026_101181"/>
<evidence type="ECO:0000256" key="1">
    <source>
        <dbReference type="ARBA" id="ARBA00004952"/>
    </source>
</evidence>
<comment type="function">
    <text evidence="9">Catalyzes the first step in the biosynthesis of NAD from nicotinic acid, the ATP-dependent synthesis of beta-nicotinate D-ribonucleotide from nicotinate and 5-phospho-D-ribose 1-phosphate.</text>
</comment>
<evidence type="ECO:0000256" key="5">
    <source>
        <dbReference type="ARBA" id="ARBA00022598"/>
    </source>
</evidence>
<protein>
    <recommendedName>
        <fullName evidence="3 9">Nicotinate phosphoribosyltransferase</fullName>
        <ecNumber evidence="3 9">6.3.4.21</ecNumber>
    </recommendedName>
</protein>
<dbReference type="PIRSF" id="PIRSF000484">
    <property type="entry name" value="NAPRT"/>
    <property type="match status" value="1"/>
</dbReference>
<comment type="PTM">
    <text evidence="9">Transiently phosphorylated on a His residue during the reaction cycle. Phosphorylation strongly increases the affinity for substrates and increases the rate of nicotinate D-ribonucleotide production. Dephosphorylation regenerates the low-affinity form of the enzyme, leading to product release.</text>
</comment>
<dbReference type="NCBIfam" id="NF006696">
    <property type="entry name" value="PRK09243.1-3"/>
    <property type="match status" value="1"/>
</dbReference>
<evidence type="ECO:0000256" key="2">
    <source>
        <dbReference type="ARBA" id="ARBA00010897"/>
    </source>
</evidence>
<keyword evidence="4" id="KW-0597">Phosphoprotein</keyword>
<dbReference type="Pfam" id="PF17956">
    <property type="entry name" value="NAPRTase_C"/>
    <property type="match status" value="1"/>
</dbReference>
<dbReference type="GO" id="GO:0004516">
    <property type="term" value="F:nicotinate phosphoribosyltransferase activity"/>
    <property type="evidence" value="ECO:0007669"/>
    <property type="project" value="UniProtKB-UniRule"/>
</dbReference>
<dbReference type="FunFam" id="3.20.20.70:FF:000076">
    <property type="entry name" value="Nicotinate phosphoribosyltransferase"/>
    <property type="match status" value="1"/>
</dbReference>
<dbReference type="SUPFAM" id="SSF54675">
    <property type="entry name" value="Nicotinate/Quinolinate PRTase N-terminal domain-like"/>
    <property type="match status" value="1"/>
</dbReference>
<feature type="domain" description="Nicotinate/nicotinamide phosphoribosyltransferase" evidence="10">
    <location>
        <begin position="152"/>
        <end position="332"/>
    </location>
</feature>
<reference evidence="13 14" key="1">
    <citation type="submission" date="2016-10" db="EMBL/GenBank/DDBJ databases">
        <authorList>
            <person name="de Groot N.N."/>
        </authorList>
    </citation>
    <scope>NUCLEOTIDE SEQUENCE [LARGE SCALE GENOMIC DNA]</scope>
    <source>
        <strain evidence="13 14">DSM 25294</strain>
    </source>
</reference>
<keyword evidence="5 9" id="KW-0436">Ligase</keyword>
<feature type="domain" description="Nicotinate phosphoribosyltransferase C-terminal" evidence="12">
    <location>
        <begin position="377"/>
        <end position="435"/>
    </location>
</feature>
<dbReference type="AlphaFoldDB" id="A0A1G8QRU7"/>
<dbReference type="PANTHER" id="PTHR11098">
    <property type="entry name" value="NICOTINATE PHOSPHORIBOSYLTRANSFERASE"/>
    <property type="match status" value="1"/>
</dbReference>
<evidence type="ECO:0000256" key="6">
    <source>
        <dbReference type="ARBA" id="ARBA00022642"/>
    </source>
</evidence>
<evidence type="ECO:0000259" key="10">
    <source>
        <dbReference type="Pfam" id="PF04095"/>
    </source>
</evidence>
<dbReference type="InterPro" id="IPR041525">
    <property type="entry name" value="N/Namide_PRibTrfase"/>
</dbReference>
<dbReference type="GO" id="GO:0047280">
    <property type="term" value="F:nicotinamide phosphoribosyltransferase activity"/>
    <property type="evidence" value="ECO:0007669"/>
    <property type="project" value="UniProtKB-ARBA"/>
</dbReference>
<evidence type="ECO:0000256" key="4">
    <source>
        <dbReference type="ARBA" id="ARBA00022553"/>
    </source>
</evidence>
<evidence type="ECO:0000313" key="13">
    <source>
        <dbReference type="EMBL" id="SDJ07442.1"/>
    </source>
</evidence>
<dbReference type="NCBIfam" id="NF009131">
    <property type="entry name" value="PRK12484.1"/>
    <property type="match status" value="1"/>
</dbReference>
<gene>
    <name evidence="13" type="ORF">SAMN04488026_101181</name>
</gene>
<evidence type="ECO:0000256" key="3">
    <source>
        <dbReference type="ARBA" id="ARBA00013236"/>
    </source>
</evidence>
<evidence type="ECO:0000256" key="9">
    <source>
        <dbReference type="RuleBase" id="RU365100"/>
    </source>
</evidence>
<dbReference type="EMBL" id="FNEK01000011">
    <property type="protein sequence ID" value="SDJ07442.1"/>
    <property type="molecule type" value="Genomic_DNA"/>
</dbReference>
<keyword evidence="14" id="KW-1185">Reference proteome</keyword>
<dbReference type="SUPFAM" id="SSF51690">
    <property type="entry name" value="Nicotinate/Quinolinate PRTase C-terminal domain-like"/>
    <property type="match status" value="1"/>
</dbReference>
<dbReference type="Proteomes" id="UP000199382">
    <property type="component" value="Unassembled WGS sequence"/>
</dbReference>
<dbReference type="InterPro" id="IPR036068">
    <property type="entry name" value="Nicotinate_pribotase-like_C"/>
</dbReference>
<evidence type="ECO:0000256" key="8">
    <source>
        <dbReference type="ARBA" id="ARBA00048668"/>
    </source>
</evidence>
<dbReference type="UniPathway" id="UPA00253">
    <property type="reaction ID" value="UER00457"/>
</dbReference>
<dbReference type="OrthoDB" id="9771406at2"/>
<sequence>MGQDKSFLLTDLYQLAMMQAYFKAGETGTAVFEFFVRKLPDTWGFLVAAGLEQALDFLETLHVSEAELDWLERSGHVGPSLTSRLRDFRFTGDVHAMPEGTVFFPHEPILRVTAPLPQAQYVETRLINLLHFQTLIASKAARMVLAAKGRTLIDFGLRRAHGAEAGLLAARAAYLAGFDGSANVQAERAFGVPAFGTMAHSFVHCFADETLAFEQFARARPENLVLLIDTYDTEAGARKVVALAPRLREMGITIGAVRLDSGDLGALSVSVRQILDSGGLRAVRILASGGLDEAEISRLLRNGAPIDGFGVGTSLTTSSDAAALDCAYKLQEYAGLPRRKRSTGKATWPGRKQVWRSIGPDGRIAGDTISVDGEPREGTPLLQQVMRAGERVLPPPSLDEIRATTASGLERLPEPLRRLTPGAHFPVEIAPALVALAQEADRIVNPT</sequence>
<dbReference type="InterPro" id="IPR013785">
    <property type="entry name" value="Aldolase_TIM"/>
</dbReference>
<dbReference type="EC" id="6.3.4.21" evidence="3 9"/>
<dbReference type="NCBIfam" id="TIGR01513">
    <property type="entry name" value="NAPRTase_put"/>
    <property type="match status" value="1"/>
</dbReference>
<evidence type="ECO:0000259" key="12">
    <source>
        <dbReference type="Pfam" id="PF17956"/>
    </source>
</evidence>
<dbReference type="Gene3D" id="3.20.140.10">
    <property type="entry name" value="nicotinate phosphoribosyltransferase"/>
    <property type="match status" value="2"/>
</dbReference>
<organism evidence="13 14">
    <name type="scientific">Aliiruegeria lutimaris</name>
    <dbReference type="NCBI Taxonomy" id="571298"/>
    <lineage>
        <taxon>Bacteria</taxon>
        <taxon>Pseudomonadati</taxon>
        <taxon>Pseudomonadota</taxon>
        <taxon>Alphaproteobacteria</taxon>
        <taxon>Rhodobacterales</taxon>
        <taxon>Roseobacteraceae</taxon>
        <taxon>Aliiruegeria</taxon>
    </lineage>
</organism>
<dbReference type="CDD" id="cd01570">
    <property type="entry name" value="NAPRTase_A"/>
    <property type="match status" value="1"/>
</dbReference>
<evidence type="ECO:0000259" key="11">
    <source>
        <dbReference type="Pfam" id="PF17767"/>
    </source>
</evidence>
<dbReference type="GO" id="GO:0034355">
    <property type="term" value="P:NAD+ biosynthetic process via the salvage pathway"/>
    <property type="evidence" value="ECO:0007669"/>
    <property type="project" value="TreeGrafter"/>
</dbReference>
<comment type="pathway">
    <text evidence="1 9">Cofactor biosynthesis; NAD(+) biosynthesis; nicotinate D-ribonucleotide from nicotinate: step 1/1.</text>
</comment>
<comment type="catalytic activity">
    <reaction evidence="8 9">
        <text>5-phospho-alpha-D-ribose 1-diphosphate + nicotinate + ATP + H2O = nicotinate beta-D-ribonucleotide + ADP + phosphate + diphosphate</text>
        <dbReference type="Rhea" id="RHEA:36163"/>
        <dbReference type="ChEBI" id="CHEBI:15377"/>
        <dbReference type="ChEBI" id="CHEBI:30616"/>
        <dbReference type="ChEBI" id="CHEBI:32544"/>
        <dbReference type="ChEBI" id="CHEBI:33019"/>
        <dbReference type="ChEBI" id="CHEBI:43474"/>
        <dbReference type="ChEBI" id="CHEBI:57502"/>
        <dbReference type="ChEBI" id="CHEBI:58017"/>
        <dbReference type="ChEBI" id="CHEBI:456216"/>
        <dbReference type="EC" id="6.3.4.21"/>
    </reaction>
</comment>
<dbReference type="InterPro" id="IPR040727">
    <property type="entry name" value="NAPRTase_N"/>
</dbReference>
<dbReference type="InterPro" id="IPR006405">
    <property type="entry name" value="Nic_PRibTrfase_pncB"/>
</dbReference>
<name>A0A1G8QRU7_9RHOB</name>
<keyword evidence="7 9" id="KW-0808">Transferase</keyword>
<dbReference type="RefSeq" id="WP_093152750.1">
    <property type="nucleotide sequence ID" value="NZ_FNEK01000011.1"/>
</dbReference>
<keyword evidence="6 9" id="KW-0662">Pyridine nucleotide biosynthesis</keyword>
<accession>A0A1G8QRU7</accession>
<dbReference type="GO" id="GO:0005829">
    <property type="term" value="C:cytosol"/>
    <property type="evidence" value="ECO:0007669"/>
    <property type="project" value="TreeGrafter"/>
</dbReference>
<dbReference type="Pfam" id="PF04095">
    <property type="entry name" value="NAPRTase"/>
    <property type="match status" value="1"/>
</dbReference>
<dbReference type="Pfam" id="PF17767">
    <property type="entry name" value="NAPRTase_N"/>
    <property type="match status" value="1"/>
</dbReference>
<evidence type="ECO:0000313" key="14">
    <source>
        <dbReference type="Proteomes" id="UP000199382"/>
    </source>
</evidence>
<dbReference type="InterPro" id="IPR007229">
    <property type="entry name" value="Nic_PRibTrfase-Fam"/>
</dbReference>
<keyword evidence="13" id="KW-0328">Glycosyltransferase</keyword>
<feature type="domain" description="Nicotinate phosphoribosyltransferase N-terminal" evidence="11">
    <location>
        <begin position="8"/>
        <end position="130"/>
    </location>
</feature>
<dbReference type="PANTHER" id="PTHR11098:SF1">
    <property type="entry name" value="NICOTINATE PHOSPHORIBOSYLTRANSFERASE"/>
    <property type="match status" value="1"/>
</dbReference>